<evidence type="ECO:0008006" key="3">
    <source>
        <dbReference type="Google" id="ProtNLM"/>
    </source>
</evidence>
<organism evidence="1 2">
    <name type="scientific">Pararhizobium capsulatum DSM 1112</name>
    <dbReference type="NCBI Taxonomy" id="1121113"/>
    <lineage>
        <taxon>Bacteria</taxon>
        <taxon>Pseudomonadati</taxon>
        <taxon>Pseudomonadota</taxon>
        <taxon>Alphaproteobacteria</taxon>
        <taxon>Hyphomicrobiales</taxon>
        <taxon>Rhizobiaceae</taxon>
        <taxon>Rhizobium/Agrobacterium group</taxon>
        <taxon>Pararhizobium</taxon>
    </lineage>
</organism>
<sequence>MSMLTENDRPLQGRRVSWSEFYWLRPDLRPANDNVKSPIPLNIEAASVSGKRATA</sequence>
<name>A0ABU0C0R0_9HYPH</name>
<dbReference type="EMBL" id="JAUSVF010000007">
    <property type="protein sequence ID" value="MDQ0324104.1"/>
    <property type="molecule type" value="Genomic_DNA"/>
</dbReference>
<reference evidence="1 2" key="1">
    <citation type="submission" date="2023-07" db="EMBL/GenBank/DDBJ databases">
        <title>Genomic Encyclopedia of Type Strains, Phase IV (KMG-IV): sequencing the most valuable type-strain genomes for metagenomic binning, comparative biology and taxonomic classification.</title>
        <authorList>
            <person name="Goeker M."/>
        </authorList>
    </citation>
    <scope>NUCLEOTIDE SEQUENCE [LARGE SCALE GENOMIC DNA]</scope>
    <source>
        <strain evidence="1 2">DSM 1112</strain>
    </source>
</reference>
<keyword evidence="2" id="KW-1185">Reference proteome</keyword>
<gene>
    <name evidence="1" type="ORF">QO002_006311</name>
</gene>
<accession>A0ABU0C0R0</accession>
<comment type="caution">
    <text evidence="1">The sequence shown here is derived from an EMBL/GenBank/DDBJ whole genome shotgun (WGS) entry which is preliminary data.</text>
</comment>
<evidence type="ECO:0000313" key="2">
    <source>
        <dbReference type="Proteomes" id="UP001230207"/>
    </source>
</evidence>
<proteinExistence type="predicted"/>
<evidence type="ECO:0000313" key="1">
    <source>
        <dbReference type="EMBL" id="MDQ0324104.1"/>
    </source>
</evidence>
<protein>
    <recommendedName>
        <fullName evidence="3">Transposase</fullName>
    </recommendedName>
</protein>
<dbReference type="Proteomes" id="UP001230207">
    <property type="component" value="Unassembled WGS sequence"/>
</dbReference>